<dbReference type="Proteomes" id="UP001345013">
    <property type="component" value="Unassembled WGS sequence"/>
</dbReference>
<dbReference type="PROSITE" id="PS50897">
    <property type="entry name" value="CTLH"/>
    <property type="match status" value="1"/>
</dbReference>
<dbReference type="SMART" id="SM00757">
    <property type="entry name" value="CRA"/>
    <property type="match status" value="1"/>
</dbReference>
<dbReference type="Pfam" id="PF10607">
    <property type="entry name" value="CTLH"/>
    <property type="match status" value="1"/>
</dbReference>
<protein>
    <recommendedName>
        <fullName evidence="5">Protein FYV10</fullName>
    </recommendedName>
    <alternativeName>
        <fullName evidence="4">Protein fyv10</fullName>
    </alternativeName>
</protein>
<evidence type="ECO:0000256" key="9">
    <source>
        <dbReference type="ARBA" id="ARBA00022833"/>
    </source>
</evidence>
<evidence type="ECO:0000256" key="3">
    <source>
        <dbReference type="ARBA" id="ARBA00010615"/>
    </source>
</evidence>
<dbReference type="PANTHER" id="PTHR12170">
    <property type="entry name" value="MACROPHAGE ERYTHROBLAST ATTACHER-RELATED"/>
    <property type="match status" value="1"/>
</dbReference>
<dbReference type="InterPro" id="IPR006595">
    <property type="entry name" value="CTLH_C"/>
</dbReference>
<keyword evidence="9" id="KW-0862">Zinc</keyword>
<feature type="coiled-coil region" evidence="11">
    <location>
        <begin position="66"/>
        <end position="96"/>
    </location>
</feature>
<feature type="domain" description="RING-Gid-type" evidence="14">
    <location>
        <begin position="361"/>
        <end position="439"/>
    </location>
</feature>
<comment type="similarity">
    <text evidence="3">Belongs to the FYV10 family.</text>
</comment>
<keyword evidence="11" id="KW-0175">Coiled coil</keyword>
<comment type="subcellular location">
    <subcellularLocation>
        <location evidence="2">Cytoplasm</location>
    </subcellularLocation>
</comment>
<dbReference type="InterPro" id="IPR044063">
    <property type="entry name" value="ZF_RING_GID"/>
</dbReference>
<evidence type="ECO:0000256" key="4">
    <source>
        <dbReference type="ARBA" id="ARBA00017917"/>
    </source>
</evidence>
<dbReference type="InterPro" id="IPR024964">
    <property type="entry name" value="CTLH/CRA"/>
</dbReference>
<accession>A0ABR0KB50</accession>
<dbReference type="PANTHER" id="PTHR12170:SF2">
    <property type="entry name" value="E3 UBIQUITIN-PROTEIN TRANSFERASE MAEA"/>
    <property type="match status" value="1"/>
</dbReference>
<dbReference type="SMART" id="SM00668">
    <property type="entry name" value="CTLH"/>
    <property type="match status" value="1"/>
</dbReference>
<reference evidence="15 16" key="1">
    <citation type="submission" date="2023-08" db="EMBL/GenBank/DDBJ databases">
        <title>Black Yeasts Isolated from many extreme environments.</title>
        <authorList>
            <person name="Coleine C."/>
            <person name="Stajich J.E."/>
            <person name="Selbmann L."/>
        </authorList>
    </citation>
    <scope>NUCLEOTIDE SEQUENCE [LARGE SCALE GENOMIC DNA]</scope>
    <source>
        <strain evidence="15 16">CCFEE 5885</strain>
    </source>
</reference>
<keyword evidence="16" id="KW-1185">Reference proteome</keyword>
<feature type="compositionally biased region" description="Basic and acidic residues" evidence="12">
    <location>
        <begin position="418"/>
        <end position="440"/>
    </location>
</feature>
<evidence type="ECO:0000256" key="11">
    <source>
        <dbReference type="SAM" id="Coils"/>
    </source>
</evidence>
<evidence type="ECO:0000259" key="14">
    <source>
        <dbReference type="PROSITE" id="PS51867"/>
    </source>
</evidence>
<evidence type="ECO:0000313" key="16">
    <source>
        <dbReference type="Proteomes" id="UP001345013"/>
    </source>
</evidence>
<dbReference type="PROSITE" id="PS51867">
    <property type="entry name" value="ZF_RING_GID"/>
    <property type="match status" value="1"/>
</dbReference>
<organism evidence="15 16">
    <name type="scientific">Lithohypha guttulata</name>
    <dbReference type="NCBI Taxonomy" id="1690604"/>
    <lineage>
        <taxon>Eukaryota</taxon>
        <taxon>Fungi</taxon>
        <taxon>Dikarya</taxon>
        <taxon>Ascomycota</taxon>
        <taxon>Pezizomycotina</taxon>
        <taxon>Eurotiomycetes</taxon>
        <taxon>Chaetothyriomycetidae</taxon>
        <taxon>Chaetothyriales</taxon>
        <taxon>Trichomeriaceae</taxon>
        <taxon>Lithohypha</taxon>
    </lineage>
</organism>
<keyword evidence="6" id="KW-0963">Cytoplasm</keyword>
<comment type="function">
    <text evidence="1">Involved in the proteasome-dependent degradation of fructose-1,6-bisphosphatase.</text>
</comment>
<evidence type="ECO:0000256" key="5">
    <source>
        <dbReference type="ARBA" id="ARBA00018741"/>
    </source>
</evidence>
<proteinExistence type="inferred from homology"/>
<feature type="zinc finger region" description="RING-Gid-type" evidence="10">
    <location>
        <begin position="361"/>
        <end position="439"/>
    </location>
</feature>
<dbReference type="EMBL" id="JAVRRG010000049">
    <property type="protein sequence ID" value="KAK5092976.1"/>
    <property type="molecule type" value="Genomic_DNA"/>
</dbReference>
<evidence type="ECO:0000313" key="15">
    <source>
        <dbReference type="EMBL" id="KAK5092976.1"/>
    </source>
</evidence>
<sequence length="454" mass="51673">MAEATTQLKADDHLLLDQPLLRLPLELQRRTFKQSQIKIDHEQKKTTELLRNAAKTANSASPDDTIKSLDAIIQRMENLKRDLETLNEEEQSLHEQSAKRIRHLQELYEIPSLTDVKYENWARTRLDRLIVDYLLRAGYSDTAAALAESKNIQDLIDLDTFKQCHKIADSVRGGSTTEALRWVARNKDSLKKLLEKTASDKNAVVPAVTPKVSQLEFELRFQEYIEILRRHRTQDTARFEAIMHVQKHLAPHAGAFPDQYRVTAGLLAADPSDPSECYREYFSPARWTYLSDLFVDTHHQIFNLPIRPLLHVALSAGLSALKTPACHSSLNPSSAATDGHEHAKPMFAPTSSSNHIGNSLCPICSTELNELAKNVPYAHHTKSSVEEDPLMLPNGRVYGRERLEELERKNMRISGTSRDTDDERGKDDKRGRTIKDPVTGDKYPWERLKKVYIT</sequence>
<dbReference type="Pfam" id="PF08513">
    <property type="entry name" value="LisH"/>
    <property type="match status" value="1"/>
</dbReference>
<evidence type="ECO:0000256" key="8">
    <source>
        <dbReference type="ARBA" id="ARBA00022771"/>
    </source>
</evidence>
<evidence type="ECO:0000256" key="6">
    <source>
        <dbReference type="ARBA" id="ARBA00022490"/>
    </source>
</evidence>
<evidence type="ECO:0000256" key="12">
    <source>
        <dbReference type="SAM" id="MobiDB-lite"/>
    </source>
</evidence>
<keyword evidence="8 10" id="KW-0863">Zinc-finger</keyword>
<dbReference type="PROSITE" id="PS50896">
    <property type="entry name" value="LISH"/>
    <property type="match status" value="1"/>
</dbReference>
<evidence type="ECO:0000256" key="2">
    <source>
        <dbReference type="ARBA" id="ARBA00004496"/>
    </source>
</evidence>
<evidence type="ECO:0000256" key="10">
    <source>
        <dbReference type="PROSITE-ProRule" id="PRU01215"/>
    </source>
</evidence>
<feature type="region of interest" description="Disordered" evidence="12">
    <location>
        <begin position="409"/>
        <end position="440"/>
    </location>
</feature>
<dbReference type="InterPro" id="IPR045098">
    <property type="entry name" value="Fyv10_fam"/>
</dbReference>
<evidence type="ECO:0000256" key="7">
    <source>
        <dbReference type="ARBA" id="ARBA00022723"/>
    </source>
</evidence>
<comment type="caution">
    <text evidence="15">The sequence shown here is derived from an EMBL/GenBank/DDBJ whole genome shotgun (WGS) entry which is preliminary data.</text>
</comment>
<dbReference type="SMART" id="SM00667">
    <property type="entry name" value="LisH"/>
    <property type="match status" value="1"/>
</dbReference>
<name>A0ABR0KB50_9EURO</name>
<evidence type="ECO:0000259" key="13">
    <source>
        <dbReference type="PROSITE" id="PS50897"/>
    </source>
</evidence>
<keyword evidence="7" id="KW-0479">Metal-binding</keyword>
<gene>
    <name evidence="15" type="primary">FYV10</name>
    <name evidence="15" type="ORF">LTR24_004635</name>
</gene>
<evidence type="ECO:0000256" key="1">
    <source>
        <dbReference type="ARBA" id="ARBA00002343"/>
    </source>
</evidence>
<dbReference type="InterPro" id="IPR006594">
    <property type="entry name" value="LisH"/>
</dbReference>
<feature type="domain" description="CTLH" evidence="13">
    <location>
        <begin position="160"/>
        <end position="235"/>
    </location>
</feature>
<dbReference type="InterPro" id="IPR013144">
    <property type="entry name" value="CRA_dom"/>
</dbReference>